<protein>
    <submittedName>
        <fullName evidence="1">Uncharacterized protein</fullName>
    </submittedName>
</protein>
<dbReference type="AlphaFoldDB" id="A0A0A8Z5C4"/>
<organism evidence="1">
    <name type="scientific">Arundo donax</name>
    <name type="common">Giant reed</name>
    <name type="synonym">Donax arundinaceus</name>
    <dbReference type="NCBI Taxonomy" id="35708"/>
    <lineage>
        <taxon>Eukaryota</taxon>
        <taxon>Viridiplantae</taxon>
        <taxon>Streptophyta</taxon>
        <taxon>Embryophyta</taxon>
        <taxon>Tracheophyta</taxon>
        <taxon>Spermatophyta</taxon>
        <taxon>Magnoliopsida</taxon>
        <taxon>Liliopsida</taxon>
        <taxon>Poales</taxon>
        <taxon>Poaceae</taxon>
        <taxon>PACMAD clade</taxon>
        <taxon>Arundinoideae</taxon>
        <taxon>Arundineae</taxon>
        <taxon>Arundo</taxon>
    </lineage>
</organism>
<name>A0A0A8Z5C4_ARUDO</name>
<dbReference type="EMBL" id="GBRH01263894">
    <property type="protein sequence ID" value="JAD34001.1"/>
    <property type="molecule type" value="Transcribed_RNA"/>
</dbReference>
<reference evidence="1" key="1">
    <citation type="submission" date="2014-09" db="EMBL/GenBank/DDBJ databases">
        <authorList>
            <person name="Magalhaes I.L.F."/>
            <person name="Oliveira U."/>
            <person name="Santos F.R."/>
            <person name="Vidigal T.H.D.A."/>
            <person name="Brescovit A.D."/>
            <person name="Santos A.J."/>
        </authorList>
    </citation>
    <scope>NUCLEOTIDE SEQUENCE</scope>
    <source>
        <tissue evidence="1">Shoot tissue taken approximately 20 cm above the soil surface</tissue>
    </source>
</reference>
<reference evidence="1" key="2">
    <citation type="journal article" date="2015" name="Data Brief">
        <title>Shoot transcriptome of the giant reed, Arundo donax.</title>
        <authorList>
            <person name="Barrero R.A."/>
            <person name="Guerrero F.D."/>
            <person name="Moolhuijzen P."/>
            <person name="Goolsby J.A."/>
            <person name="Tidwell J."/>
            <person name="Bellgard S.E."/>
            <person name="Bellgard M.I."/>
        </authorList>
    </citation>
    <scope>NUCLEOTIDE SEQUENCE</scope>
    <source>
        <tissue evidence="1">Shoot tissue taken approximately 20 cm above the soil surface</tissue>
    </source>
</reference>
<sequence length="29" mass="3286">MQVGKGIEIGRFLSSTTQCKRPSKQNEDF</sequence>
<accession>A0A0A8Z5C4</accession>
<evidence type="ECO:0000313" key="1">
    <source>
        <dbReference type="EMBL" id="JAD34001.1"/>
    </source>
</evidence>
<proteinExistence type="predicted"/>